<accession>A0A4Y2RB57</accession>
<evidence type="ECO:0000313" key="1">
    <source>
        <dbReference type="EMBL" id="GBN72901.1"/>
    </source>
</evidence>
<dbReference type="EMBL" id="BGPR01016414">
    <property type="protein sequence ID" value="GBN72901.1"/>
    <property type="molecule type" value="Genomic_DNA"/>
</dbReference>
<reference evidence="1 2" key="1">
    <citation type="journal article" date="2019" name="Sci. Rep.">
        <title>Orb-weaving spider Araneus ventricosus genome elucidates the spidroin gene catalogue.</title>
        <authorList>
            <person name="Kono N."/>
            <person name="Nakamura H."/>
            <person name="Ohtoshi R."/>
            <person name="Moran D.A.P."/>
            <person name="Shinohara A."/>
            <person name="Yoshida Y."/>
            <person name="Fujiwara M."/>
            <person name="Mori M."/>
            <person name="Tomita M."/>
            <person name="Arakawa K."/>
        </authorList>
    </citation>
    <scope>NUCLEOTIDE SEQUENCE [LARGE SCALE GENOMIC DNA]</scope>
</reference>
<evidence type="ECO:0000313" key="2">
    <source>
        <dbReference type="Proteomes" id="UP000499080"/>
    </source>
</evidence>
<sequence length="170" mass="19692">MIIVRVQNLSRFLSPFPTGEREPKEKKKEHYEVFFPVSDKNTKDRIIVFQIMAKNTRYERVSAVAVATMGRGKWSAKDYEIRARWFKLRKEKEGGCFTAGPRGQLINESQRKTLPRKALLLNLKFYKYLGLKIFLSRATPGISASIKHKIHVFVCVSVTRTPPKRFMVAT</sequence>
<comment type="caution">
    <text evidence="1">The sequence shown here is derived from an EMBL/GenBank/DDBJ whole genome shotgun (WGS) entry which is preliminary data.</text>
</comment>
<protein>
    <submittedName>
        <fullName evidence="1">Uncharacterized protein</fullName>
    </submittedName>
</protein>
<dbReference type="Proteomes" id="UP000499080">
    <property type="component" value="Unassembled WGS sequence"/>
</dbReference>
<name>A0A4Y2RB57_ARAVE</name>
<proteinExistence type="predicted"/>
<dbReference type="AlphaFoldDB" id="A0A4Y2RB57"/>
<organism evidence="1 2">
    <name type="scientific">Araneus ventricosus</name>
    <name type="common">Orbweaver spider</name>
    <name type="synonym">Epeira ventricosa</name>
    <dbReference type="NCBI Taxonomy" id="182803"/>
    <lineage>
        <taxon>Eukaryota</taxon>
        <taxon>Metazoa</taxon>
        <taxon>Ecdysozoa</taxon>
        <taxon>Arthropoda</taxon>
        <taxon>Chelicerata</taxon>
        <taxon>Arachnida</taxon>
        <taxon>Araneae</taxon>
        <taxon>Araneomorphae</taxon>
        <taxon>Entelegynae</taxon>
        <taxon>Araneoidea</taxon>
        <taxon>Araneidae</taxon>
        <taxon>Araneus</taxon>
    </lineage>
</organism>
<gene>
    <name evidence="1" type="ORF">AVEN_205557_1</name>
</gene>
<keyword evidence="2" id="KW-1185">Reference proteome</keyword>